<feature type="domain" description="D-isomer specific 2-hydroxyacid dehydrogenase NAD-binding" evidence="11">
    <location>
        <begin position="110"/>
        <end position="287"/>
    </location>
</feature>
<dbReference type="InterPro" id="IPR006140">
    <property type="entry name" value="D-isomer_DH_NAD-bd"/>
</dbReference>
<comment type="similarity">
    <text evidence="5">Belongs to the D-isomer specific 2-hydroxyacid dehydrogenase family. GhrB subfamily.</text>
</comment>
<dbReference type="EMBL" id="CP044016">
    <property type="protein sequence ID" value="QES90825.1"/>
    <property type="molecule type" value="Genomic_DNA"/>
</dbReference>
<dbReference type="PROSITE" id="PS00065">
    <property type="entry name" value="D_2_HYDROXYACID_DH_1"/>
    <property type="match status" value="1"/>
</dbReference>
<evidence type="ECO:0000256" key="5">
    <source>
        <dbReference type="ARBA" id="ARBA00061278"/>
    </source>
</evidence>
<evidence type="ECO:0000256" key="7">
    <source>
        <dbReference type="ARBA" id="ARBA00066674"/>
    </source>
</evidence>
<dbReference type="Gene3D" id="3.40.50.720">
    <property type="entry name" value="NAD(P)-binding Rossmann-like Domain"/>
    <property type="match status" value="2"/>
</dbReference>
<accession>A0A5P2G5L6</accession>
<dbReference type="KEGG" id="arac:E0W69_019970"/>
<keyword evidence="13" id="KW-1185">Reference proteome</keyword>
<dbReference type="Proteomes" id="UP000292424">
    <property type="component" value="Chromosome"/>
</dbReference>
<evidence type="ECO:0000256" key="8">
    <source>
        <dbReference type="ARBA" id="ARBA00073362"/>
    </source>
</evidence>
<evidence type="ECO:0000259" key="11">
    <source>
        <dbReference type="Pfam" id="PF02826"/>
    </source>
</evidence>
<dbReference type="Pfam" id="PF02826">
    <property type="entry name" value="2-Hacid_dh_C"/>
    <property type="match status" value="1"/>
</dbReference>
<gene>
    <name evidence="12" type="ORF">E0W69_019970</name>
</gene>
<dbReference type="FunFam" id="3.40.50.720:FF:000026">
    <property type="entry name" value="Glyoxylate/hydroxypyruvate reductase B"/>
    <property type="match status" value="1"/>
</dbReference>
<dbReference type="InterPro" id="IPR050223">
    <property type="entry name" value="D-isomer_2-hydroxyacid_DH"/>
</dbReference>
<dbReference type="EC" id="1.1.1.79" evidence="6"/>
<evidence type="ECO:0000259" key="10">
    <source>
        <dbReference type="Pfam" id="PF00389"/>
    </source>
</evidence>
<comment type="catalytic activity">
    <reaction evidence="4">
        <text>glycolate + NADP(+) = glyoxylate + NADPH + H(+)</text>
        <dbReference type="Rhea" id="RHEA:10992"/>
        <dbReference type="ChEBI" id="CHEBI:15378"/>
        <dbReference type="ChEBI" id="CHEBI:29805"/>
        <dbReference type="ChEBI" id="CHEBI:36655"/>
        <dbReference type="ChEBI" id="CHEBI:57783"/>
        <dbReference type="ChEBI" id="CHEBI:58349"/>
        <dbReference type="EC" id="1.1.1.79"/>
    </reaction>
</comment>
<dbReference type="GO" id="GO:0051287">
    <property type="term" value="F:NAD binding"/>
    <property type="evidence" value="ECO:0007669"/>
    <property type="project" value="InterPro"/>
</dbReference>
<dbReference type="RefSeq" id="WP_131331808.1">
    <property type="nucleotide sequence ID" value="NZ_CP044016.1"/>
</dbReference>
<evidence type="ECO:0000313" key="13">
    <source>
        <dbReference type="Proteomes" id="UP000292424"/>
    </source>
</evidence>
<dbReference type="PANTHER" id="PTHR10996">
    <property type="entry name" value="2-HYDROXYACID DEHYDROGENASE-RELATED"/>
    <property type="match status" value="1"/>
</dbReference>
<proteinExistence type="inferred from homology"/>
<dbReference type="SUPFAM" id="SSF51735">
    <property type="entry name" value="NAD(P)-binding Rossmann-fold domains"/>
    <property type="match status" value="1"/>
</dbReference>
<organism evidence="12 13">
    <name type="scientific">Rhizosphaericola mali</name>
    <dbReference type="NCBI Taxonomy" id="2545455"/>
    <lineage>
        <taxon>Bacteria</taxon>
        <taxon>Pseudomonadati</taxon>
        <taxon>Bacteroidota</taxon>
        <taxon>Chitinophagia</taxon>
        <taxon>Chitinophagales</taxon>
        <taxon>Chitinophagaceae</taxon>
        <taxon>Rhizosphaericola</taxon>
    </lineage>
</organism>
<dbReference type="GO" id="GO:0005829">
    <property type="term" value="C:cytosol"/>
    <property type="evidence" value="ECO:0007669"/>
    <property type="project" value="TreeGrafter"/>
</dbReference>
<dbReference type="AlphaFoldDB" id="A0A5P2G5L6"/>
<dbReference type="PANTHER" id="PTHR10996:SF257">
    <property type="entry name" value="GLYOXYLATE REDUCTASE 1"/>
    <property type="match status" value="1"/>
</dbReference>
<reference evidence="12 13" key="1">
    <citation type="submission" date="2019-09" db="EMBL/GenBank/DDBJ databases">
        <title>Complete genome sequence of Arachidicoccus sp. B3-10 isolated from apple orchard soil.</title>
        <authorList>
            <person name="Kim H.S."/>
            <person name="Han K.-I."/>
            <person name="Suh M.K."/>
            <person name="Lee K.C."/>
            <person name="Eom M.K."/>
            <person name="Kim J.-S."/>
            <person name="Kang S.W."/>
            <person name="Sin Y."/>
            <person name="Lee J.-S."/>
        </authorList>
    </citation>
    <scope>NUCLEOTIDE SEQUENCE [LARGE SCALE GENOMIC DNA]</scope>
    <source>
        <strain evidence="12 13">B3-10</strain>
    </source>
</reference>
<dbReference type="OrthoDB" id="1522997at2"/>
<protein>
    <recommendedName>
        <fullName evidence="8">Glyoxylate/hydroxypyruvate reductase B</fullName>
        <ecNumber evidence="6">1.1.1.79</ecNumber>
        <ecNumber evidence="7">1.1.1.81</ecNumber>
    </recommendedName>
</protein>
<dbReference type="EC" id="1.1.1.81" evidence="7"/>
<dbReference type="SUPFAM" id="SSF52283">
    <property type="entry name" value="Formate/glycerate dehydrogenase catalytic domain-like"/>
    <property type="match status" value="1"/>
</dbReference>
<evidence type="ECO:0000256" key="1">
    <source>
        <dbReference type="ARBA" id="ARBA00023002"/>
    </source>
</evidence>
<keyword evidence="1 9" id="KW-0560">Oxidoreductase</keyword>
<dbReference type="Pfam" id="PF00389">
    <property type="entry name" value="2-Hacid_dh"/>
    <property type="match status" value="1"/>
</dbReference>
<dbReference type="InterPro" id="IPR006139">
    <property type="entry name" value="D-isomer_2_OHA_DH_cat_dom"/>
</dbReference>
<sequence>MKVFVTRNLPEKGIKILESKGIKLTIWKKKEHLSTPDLIEKLKGFDGLICVGPYKIDENFLSQVGHLNVISLLSVGFDNVDVDAAKKAQMPIGNTPGVLSKATADTAFLLMQMTARKAIYNYNRIVNSDWGFYDPTAYLGQDLEGKTLGVFGLGRIGMEMANRCKNAFGMKVIYHNRKKNEEAEKELGAKKVSFNKLLKDSDVLTLHAALTPATTGLFGTEQFELMKPTSILVNTARGAMVDEKALIQALKKKTIWGAGLDVTHPEPMDAKNPLLFMENVAVLPHIGSATEDTRNEMARLAAENILAGLKGEKLPYSIY</sequence>
<evidence type="ECO:0000256" key="3">
    <source>
        <dbReference type="ARBA" id="ARBA00052239"/>
    </source>
</evidence>
<name>A0A5P2G5L6_9BACT</name>
<dbReference type="InterPro" id="IPR036291">
    <property type="entry name" value="NAD(P)-bd_dom_sf"/>
</dbReference>
<evidence type="ECO:0000256" key="2">
    <source>
        <dbReference type="ARBA" id="ARBA00051801"/>
    </source>
</evidence>
<evidence type="ECO:0000313" key="12">
    <source>
        <dbReference type="EMBL" id="QES90825.1"/>
    </source>
</evidence>
<evidence type="ECO:0000256" key="9">
    <source>
        <dbReference type="RuleBase" id="RU003719"/>
    </source>
</evidence>
<dbReference type="InterPro" id="IPR029752">
    <property type="entry name" value="D-isomer_DH_CS1"/>
</dbReference>
<comment type="catalytic activity">
    <reaction evidence="2">
        <text>(R)-glycerate + NAD(+) = 3-hydroxypyruvate + NADH + H(+)</text>
        <dbReference type="Rhea" id="RHEA:17905"/>
        <dbReference type="ChEBI" id="CHEBI:15378"/>
        <dbReference type="ChEBI" id="CHEBI:16659"/>
        <dbReference type="ChEBI" id="CHEBI:17180"/>
        <dbReference type="ChEBI" id="CHEBI:57540"/>
        <dbReference type="ChEBI" id="CHEBI:57945"/>
        <dbReference type="EC" id="1.1.1.81"/>
    </reaction>
</comment>
<dbReference type="GO" id="GO:0016618">
    <property type="term" value="F:hydroxypyruvate reductase [NAD(P)H] activity"/>
    <property type="evidence" value="ECO:0007669"/>
    <property type="project" value="UniProtKB-EC"/>
</dbReference>
<evidence type="ECO:0000256" key="4">
    <source>
        <dbReference type="ARBA" id="ARBA00052769"/>
    </source>
</evidence>
<feature type="domain" description="D-isomer specific 2-hydroxyacid dehydrogenase catalytic" evidence="10">
    <location>
        <begin position="3"/>
        <end position="316"/>
    </location>
</feature>
<dbReference type="CDD" id="cd05301">
    <property type="entry name" value="GDH"/>
    <property type="match status" value="1"/>
</dbReference>
<comment type="catalytic activity">
    <reaction evidence="3">
        <text>(R)-glycerate + NADP(+) = 3-hydroxypyruvate + NADPH + H(+)</text>
        <dbReference type="Rhea" id="RHEA:18657"/>
        <dbReference type="ChEBI" id="CHEBI:15378"/>
        <dbReference type="ChEBI" id="CHEBI:16659"/>
        <dbReference type="ChEBI" id="CHEBI:17180"/>
        <dbReference type="ChEBI" id="CHEBI:57783"/>
        <dbReference type="ChEBI" id="CHEBI:58349"/>
        <dbReference type="EC" id="1.1.1.81"/>
    </reaction>
</comment>
<evidence type="ECO:0000256" key="6">
    <source>
        <dbReference type="ARBA" id="ARBA00066661"/>
    </source>
</evidence>
<dbReference type="GO" id="GO:0030267">
    <property type="term" value="F:glyoxylate reductase (NADPH) activity"/>
    <property type="evidence" value="ECO:0007669"/>
    <property type="project" value="UniProtKB-EC"/>
</dbReference>